<dbReference type="EMBL" id="BMQC01000006">
    <property type="protein sequence ID" value="GGK28770.1"/>
    <property type="molecule type" value="Genomic_DNA"/>
</dbReference>
<keyword evidence="4" id="KW-0326">Glycosidase</keyword>
<accession>A0A8J3FJE4</accession>
<reference evidence="9" key="2">
    <citation type="submission" date="2020-09" db="EMBL/GenBank/DDBJ databases">
        <authorList>
            <person name="Sun Q."/>
            <person name="Ohkuma M."/>
        </authorList>
    </citation>
    <scope>NUCLEOTIDE SEQUENCE</scope>
    <source>
        <strain evidence="9">JCM 3091</strain>
    </source>
</reference>
<feature type="chain" id="PRO_5039677785" evidence="6">
    <location>
        <begin position="24"/>
        <end position="605"/>
    </location>
</feature>
<evidence type="ECO:0000313" key="9">
    <source>
        <dbReference type="EMBL" id="GGK28770.1"/>
    </source>
</evidence>
<comment type="similarity">
    <text evidence="1">Belongs to the glycosyl hydrolase 9 (cellulase E) family.</text>
</comment>
<dbReference type="AlphaFoldDB" id="A0A8J3FJE4"/>
<dbReference type="Proteomes" id="UP000662200">
    <property type="component" value="Unassembled WGS sequence"/>
</dbReference>
<evidence type="ECO:0000256" key="3">
    <source>
        <dbReference type="ARBA" id="ARBA00023277"/>
    </source>
</evidence>
<dbReference type="InterPro" id="IPR004197">
    <property type="entry name" value="Cellulase_Ig-like"/>
</dbReference>
<dbReference type="Gene3D" id="2.60.40.10">
    <property type="entry name" value="Immunoglobulins"/>
    <property type="match status" value="1"/>
</dbReference>
<proteinExistence type="inferred from homology"/>
<dbReference type="InterPro" id="IPR001701">
    <property type="entry name" value="Glyco_hydro_9"/>
</dbReference>
<dbReference type="InterPro" id="IPR013783">
    <property type="entry name" value="Ig-like_fold"/>
</dbReference>
<keyword evidence="3" id="KW-0119">Carbohydrate metabolism</keyword>
<keyword evidence="5" id="KW-0624">Polysaccharide degradation</keyword>
<comment type="caution">
    <text evidence="9">The sequence shown here is derived from an EMBL/GenBank/DDBJ whole genome shotgun (WGS) entry which is preliminary data.</text>
</comment>
<dbReference type="Pfam" id="PF02927">
    <property type="entry name" value="CelD_N"/>
    <property type="match status" value="1"/>
</dbReference>
<organism evidence="9 10">
    <name type="scientific">Pilimelia terevasa</name>
    <dbReference type="NCBI Taxonomy" id="53372"/>
    <lineage>
        <taxon>Bacteria</taxon>
        <taxon>Bacillati</taxon>
        <taxon>Actinomycetota</taxon>
        <taxon>Actinomycetes</taxon>
        <taxon>Micromonosporales</taxon>
        <taxon>Micromonosporaceae</taxon>
        <taxon>Pilimelia</taxon>
    </lineage>
</organism>
<dbReference type="GO" id="GO:0008810">
    <property type="term" value="F:cellulase activity"/>
    <property type="evidence" value="ECO:0007669"/>
    <property type="project" value="InterPro"/>
</dbReference>
<evidence type="ECO:0000256" key="2">
    <source>
        <dbReference type="ARBA" id="ARBA00022801"/>
    </source>
</evidence>
<dbReference type="PANTHER" id="PTHR22298">
    <property type="entry name" value="ENDO-1,4-BETA-GLUCANASE"/>
    <property type="match status" value="1"/>
</dbReference>
<reference evidence="9" key="1">
    <citation type="journal article" date="2014" name="Int. J. Syst. Evol. Microbiol.">
        <title>Complete genome sequence of Corynebacterium casei LMG S-19264T (=DSM 44701T), isolated from a smear-ripened cheese.</title>
        <authorList>
            <consortium name="US DOE Joint Genome Institute (JGI-PGF)"/>
            <person name="Walter F."/>
            <person name="Albersmeier A."/>
            <person name="Kalinowski J."/>
            <person name="Ruckert C."/>
        </authorList>
    </citation>
    <scope>NUCLEOTIDE SEQUENCE</scope>
    <source>
        <strain evidence="9">JCM 3091</strain>
    </source>
</reference>
<evidence type="ECO:0000256" key="4">
    <source>
        <dbReference type="ARBA" id="ARBA00023295"/>
    </source>
</evidence>
<name>A0A8J3FJE4_9ACTN</name>
<keyword evidence="10" id="KW-1185">Reference proteome</keyword>
<feature type="signal peptide" evidence="6">
    <location>
        <begin position="1"/>
        <end position="23"/>
    </location>
</feature>
<dbReference type="InterPro" id="IPR012341">
    <property type="entry name" value="6hp_glycosidase-like_sf"/>
</dbReference>
<dbReference type="Pfam" id="PF00759">
    <property type="entry name" value="Glyco_hydro_9"/>
    <property type="match status" value="1"/>
</dbReference>
<keyword evidence="2 9" id="KW-0378">Hydrolase</keyword>
<dbReference type="Gene3D" id="1.50.10.10">
    <property type="match status" value="1"/>
</dbReference>
<sequence length="605" mass="62416">MSLDRRLRRVALAVAPALVAALAGCGLVSGQTGPAQIRVDQVGYAPGGAQTAYLMAARADDAPFEVVDEAGAVVLRGTAGADRGRWSDAYPAVHPLDLGALRAPGRYRVLVTDPAAASPWFTVADDPHRALVDRAVTFFQAQRDGPDVVRAVLRRAPAHLTDRAAQRYAVPAYDGTTLDGPLRPVGGRGDVSGGWYDAGDYLKFTHTASYAAVVLLLARRTRAAGPDTPLAREAAHGLAWLDRMYDARAGVLYAQVGIGDGNDTTVGDHDRWRLPEADDRAPATPGDPARLLTRRPVFPANAPGARISGNLAGRVTAALALGAQLAAPAEARRLLDRAATLYARADGRATVTTYPAAYYTENSAADDLALAGAELALAARRLGDPRAATWRAQALRWAAAYAADDSPEPPGAADVGALAAAELLPQAPEAPAATRDALLAAVRRPLDAARDRAAGDPFGAGMKLTEFDAVPRAFGLAAAAALYRRAGGGDGYAALGAGQRGWALGANPWGLSFLIGAGTTSPRCPHHQVANLTGGQLTGAVVNGPNKAKLLRGLHAPGGAHRCAGVAVEAYDGGGAAYRDDVAAWPTGEAAIDYTATAVLALALS</sequence>
<keyword evidence="6" id="KW-0732">Signal</keyword>
<evidence type="ECO:0000259" key="7">
    <source>
        <dbReference type="Pfam" id="PF00759"/>
    </source>
</evidence>
<evidence type="ECO:0000313" key="10">
    <source>
        <dbReference type="Proteomes" id="UP000662200"/>
    </source>
</evidence>
<evidence type="ECO:0000256" key="1">
    <source>
        <dbReference type="ARBA" id="ARBA00007072"/>
    </source>
</evidence>
<dbReference type="InterPro" id="IPR014756">
    <property type="entry name" value="Ig_E-set"/>
</dbReference>
<dbReference type="GO" id="GO:0000272">
    <property type="term" value="P:polysaccharide catabolic process"/>
    <property type="evidence" value="ECO:0007669"/>
    <property type="project" value="UniProtKB-KW"/>
</dbReference>
<evidence type="ECO:0000256" key="6">
    <source>
        <dbReference type="SAM" id="SignalP"/>
    </source>
</evidence>
<protein>
    <submittedName>
        <fullName evidence="9">Hydrolase</fullName>
    </submittedName>
</protein>
<dbReference type="RefSeq" id="WP_189114142.1">
    <property type="nucleotide sequence ID" value="NZ_BMQC01000006.1"/>
</dbReference>
<dbReference type="CDD" id="cd02850">
    <property type="entry name" value="E_set_Cellulase_N"/>
    <property type="match status" value="1"/>
</dbReference>
<gene>
    <name evidence="9" type="ORF">GCM10010124_21850</name>
</gene>
<dbReference type="PROSITE" id="PS51257">
    <property type="entry name" value="PROKAR_LIPOPROTEIN"/>
    <property type="match status" value="1"/>
</dbReference>
<feature type="domain" description="Cellulase Ig-like" evidence="8">
    <location>
        <begin position="35"/>
        <end position="112"/>
    </location>
</feature>
<dbReference type="InterPro" id="IPR008928">
    <property type="entry name" value="6-hairpin_glycosidase_sf"/>
</dbReference>
<dbReference type="SUPFAM" id="SSF81296">
    <property type="entry name" value="E set domains"/>
    <property type="match status" value="1"/>
</dbReference>
<evidence type="ECO:0000256" key="5">
    <source>
        <dbReference type="ARBA" id="ARBA00023326"/>
    </source>
</evidence>
<feature type="domain" description="Glycoside hydrolase family 9" evidence="7">
    <location>
        <begin position="131"/>
        <end position="602"/>
    </location>
</feature>
<evidence type="ECO:0000259" key="8">
    <source>
        <dbReference type="Pfam" id="PF02927"/>
    </source>
</evidence>
<dbReference type="SUPFAM" id="SSF48208">
    <property type="entry name" value="Six-hairpin glycosidases"/>
    <property type="match status" value="1"/>
</dbReference>